<proteinExistence type="predicted"/>
<reference evidence="1 2" key="1">
    <citation type="journal article" date="2015" name="Genome Announc.">
        <title>Draft Genome Sequence and Gene Annotation of the Entomopathogenic Fungus Verticillium hemipterigenum.</title>
        <authorList>
            <person name="Horn F."/>
            <person name="Habel A."/>
            <person name="Scharf D.H."/>
            <person name="Dworschak J."/>
            <person name="Brakhage A.A."/>
            <person name="Guthke R."/>
            <person name="Hertweck C."/>
            <person name="Linde J."/>
        </authorList>
    </citation>
    <scope>NUCLEOTIDE SEQUENCE [LARGE SCALE GENOMIC DNA]</scope>
</reference>
<keyword evidence="2" id="KW-1185">Reference proteome</keyword>
<organism evidence="1 2">
    <name type="scientific">[Torrubiella] hemipterigena</name>
    <dbReference type="NCBI Taxonomy" id="1531966"/>
    <lineage>
        <taxon>Eukaryota</taxon>
        <taxon>Fungi</taxon>
        <taxon>Dikarya</taxon>
        <taxon>Ascomycota</taxon>
        <taxon>Pezizomycotina</taxon>
        <taxon>Sordariomycetes</taxon>
        <taxon>Hypocreomycetidae</taxon>
        <taxon>Hypocreales</taxon>
        <taxon>Clavicipitaceae</taxon>
        <taxon>Clavicipitaceae incertae sedis</taxon>
        <taxon>'Torrubiella' clade</taxon>
    </lineage>
</organism>
<dbReference type="Proteomes" id="UP000039046">
    <property type="component" value="Unassembled WGS sequence"/>
</dbReference>
<evidence type="ECO:0000313" key="1">
    <source>
        <dbReference type="EMBL" id="CEJ82157.1"/>
    </source>
</evidence>
<dbReference type="AlphaFoldDB" id="A0A0A1T7B6"/>
<sequence length="406" mass="45477">MSVPLQASIPLALRLENEAGQPNITRLIENPGASPCGRTVNEFNFLREHAHLEESTVLFTSIIRAIHLHPDWTQLRAFFSKRYTKREMFSDRDLRKLTPPKDFTSSKDKSVTANFKTDPSLAGVAKDIKEQLAVAGRTVRSGIIGTDPQTAAIGPAIGLALGAGNFMDLIYRDSHIGNASSKAPTAEDWANLWGDIADWVYEYDSTSLEHFFLGTYTYKRGVTDSDRKSFRPGSKLPKGMLATDAVDAADTIHSAFKQLAAQPMEFYGMEWDFLELEASPALRDQFYARFGRRGADNDTTRRNLFVNLENQPEIRVPTMKQLHWCPVSLSGIDWENWVLSLRGGHVVVPHTVLEVSHFLLPQALGPLTTLQALWAVMFISQLPLRLEIVPLGSKLPYLRDSDTIYM</sequence>
<gene>
    <name evidence="1" type="ORF">VHEMI02240</name>
</gene>
<dbReference type="EMBL" id="CDHN01000001">
    <property type="protein sequence ID" value="CEJ82157.1"/>
    <property type="molecule type" value="Genomic_DNA"/>
</dbReference>
<protein>
    <submittedName>
        <fullName evidence="1">Uncharacterized protein</fullName>
    </submittedName>
</protein>
<dbReference type="OrthoDB" id="5149166at2759"/>
<accession>A0A0A1T7B6</accession>
<name>A0A0A1T7B6_9HYPO</name>
<evidence type="ECO:0000313" key="2">
    <source>
        <dbReference type="Proteomes" id="UP000039046"/>
    </source>
</evidence>